<evidence type="ECO:0000259" key="2">
    <source>
        <dbReference type="PROSITE" id="PS51648"/>
    </source>
</evidence>
<dbReference type="SMR" id="A0A090NAN0"/>
<dbReference type="PROSITE" id="PS51648">
    <property type="entry name" value="YCGL"/>
    <property type="match status" value="1"/>
</dbReference>
<name>A0A090NAN0_SHIDY</name>
<evidence type="ECO:0000313" key="4">
    <source>
        <dbReference type="Proteomes" id="UP000017944"/>
    </source>
</evidence>
<dbReference type="SUPFAM" id="SSF160191">
    <property type="entry name" value="YcgL-like"/>
    <property type="match status" value="1"/>
</dbReference>
<dbReference type="PANTHER" id="PTHR38109:SF1">
    <property type="entry name" value="PROTEIN YCGL"/>
    <property type="match status" value="1"/>
</dbReference>
<dbReference type="Pfam" id="PF05166">
    <property type="entry name" value="YcgL"/>
    <property type="match status" value="1"/>
</dbReference>
<protein>
    <recommendedName>
        <fullName evidence="1">Protein YcgL</fullName>
    </recommendedName>
</protein>
<evidence type="ECO:0000313" key="3">
    <source>
        <dbReference type="EMBL" id="ESU76419.1"/>
    </source>
</evidence>
<dbReference type="InterPro" id="IPR027354">
    <property type="entry name" value="YcgL_dom"/>
</dbReference>
<dbReference type="PANTHER" id="PTHR38109">
    <property type="entry name" value="PROTEIN YCGL"/>
    <property type="match status" value="1"/>
</dbReference>
<feature type="domain" description="YcgL" evidence="2">
    <location>
        <begin position="12"/>
        <end position="96"/>
    </location>
</feature>
<accession>A0A090NAN0</accession>
<sequence length="108" mass="12421">MPKLGILKSKSMFCVIYRSSKRDQTYLYVEKKDDFSRVPEELMKGFGQPQLAMILPLDGRKKLVNADIEKVKQALTEQGYYLQLPPSPEDLLKQHLSVMGQKTDDTNK</sequence>
<dbReference type="InterPro" id="IPR038068">
    <property type="entry name" value="YcgL-like_sf"/>
</dbReference>
<reference evidence="3 4" key="1">
    <citation type="submission" date="2013-10" db="EMBL/GenBank/DDBJ databases">
        <title>Draft genomes and the virulence plasmids of Sd1617 vaccine constructs: WRSd3 and WRSd5.</title>
        <authorList>
            <person name="Aksomboon Vongsawan A."/>
            <person name="Venkatesan M.M."/>
            <person name="Vaisvil B."/>
            <person name="Emel G."/>
            <person name="Kepatral V."/>
            <person name="Sethabutr O."/>
            <person name="Serichantalergs O."/>
            <person name="Mason C."/>
        </authorList>
    </citation>
    <scope>NUCLEOTIDE SEQUENCE [LARGE SCALE GENOMIC DNA]</scope>
    <source>
        <strain evidence="3 4">WRSd3</strain>
    </source>
</reference>
<dbReference type="Gene3D" id="3.10.510.20">
    <property type="entry name" value="YcgL domain"/>
    <property type="match status" value="1"/>
</dbReference>
<evidence type="ECO:0000256" key="1">
    <source>
        <dbReference type="HAMAP-Rule" id="MF_01866"/>
    </source>
</evidence>
<dbReference type="EMBL" id="AXUT01000533">
    <property type="protein sequence ID" value="ESU76419.1"/>
    <property type="molecule type" value="Genomic_DNA"/>
</dbReference>
<dbReference type="AlphaFoldDB" id="A0A090NAN0"/>
<organism evidence="3 4">
    <name type="scientific">Shigella dysenteriae WRSd3</name>
    <dbReference type="NCBI Taxonomy" id="1401327"/>
    <lineage>
        <taxon>Bacteria</taxon>
        <taxon>Pseudomonadati</taxon>
        <taxon>Pseudomonadota</taxon>
        <taxon>Gammaproteobacteria</taxon>
        <taxon>Enterobacterales</taxon>
        <taxon>Enterobacteriaceae</taxon>
        <taxon>Shigella</taxon>
    </lineage>
</organism>
<proteinExistence type="inferred from homology"/>
<dbReference type="Proteomes" id="UP000017944">
    <property type="component" value="Unassembled WGS sequence"/>
</dbReference>
<dbReference type="PATRIC" id="fig|1401327.3.peg.4045"/>
<dbReference type="HAMAP" id="MF_01866">
    <property type="entry name" value="UPF0745"/>
    <property type="match status" value="1"/>
</dbReference>
<gene>
    <name evidence="1" type="primary">ycgL</name>
    <name evidence="3" type="ORF">WRSd3_04350</name>
</gene>
<comment type="caution">
    <text evidence="3">The sequence shown here is derived from an EMBL/GenBank/DDBJ whole genome shotgun (WGS) entry which is preliminary data.</text>
</comment>